<dbReference type="AlphaFoldDB" id="L7SWT1"/>
<dbReference type="Pfam" id="PF06083">
    <property type="entry name" value="IL17"/>
    <property type="match status" value="1"/>
</dbReference>
<comment type="subcellular location">
    <subcellularLocation>
        <location evidence="1">Secreted</location>
    </subcellularLocation>
</comment>
<dbReference type="SUPFAM" id="SSF57501">
    <property type="entry name" value="Cystine-knot cytokines"/>
    <property type="match status" value="1"/>
</dbReference>
<evidence type="ECO:0000256" key="5">
    <source>
        <dbReference type="SAM" id="SignalP"/>
    </source>
</evidence>
<evidence type="ECO:0000256" key="3">
    <source>
        <dbReference type="ARBA" id="ARBA00022525"/>
    </source>
</evidence>
<keyword evidence="3" id="KW-0964">Secreted</keyword>
<keyword evidence="4 5" id="KW-0732">Signal</keyword>
<dbReference type="EMBL" id="JX971444">
    <property type="protein sequence ID" value="AGC24392.1"/>
    <property type="molecule type" value="mRNA"/>
</dbReference>
<organism evidence="6">
    <name type="scientific">Pinctada fucata x Pinctada maculata</name>
    <dbReference type="NCBI Taxonomy" id="329960"/>
    <lineage>
        <taxon>Eukaryota</taxon>
        <taxon>Metazoa</taxon>
        <taxon>Spiralia</taxon>
        <taxon>Lophotrochozoa</taxon>
        <taxon>Mollusca</taxon>
        <taxon>Bivalvia</taxon>
        <taxon>Autobranchia</taxon>
        <taxon>Pteriomorphia</taxon>
        <taxon>Pterioida</taxon>
        <taxon>Pterioidea</taxon>
        <taxon>Pteriidae</taxon>
        <taxon>Pinctada</taxon>
    </lineage>
</organism>
<dbReference type="GO" id="GO:0005576">
    <property type="term" value="C:extracellular region"/>
    <property type="evidence" value="ECO:0007669"/>
    <property type="project" value="UniProtKB-SubCell"/>
</dbReference>
<feature type="chain" id="PRO_5003983168" evidence="5">
    <location>
        <begin position="20"/>
        <end position="194"/>
    </location>
</feature>
<dbReference type="InterPro" id="IPR029034">
    <property type="entry name" value="Cystine-knot_cytokine"/>
</dbReference>
<dbReference type="InterPro" id="IPR010345">
    <property type="entry name" value="IL-17_fam"/>
</dbReference>
<name>L7SWT1_9BIVA</name>
<feature type="signal peptide" evidence="5">
    <location>
        <begin position="1"/>
        <end position="19"/>
    </location>
</feature>
<reference evidence="6" key="2">
    <citation type="journal article" date="2013" name="Fish Shellfish Immunol.">
        <title>Interleukin-17 in pearl oyster (Pinctada fucata): Molecular cloning and functional characterization.</title>
        <authorList>
            <person name="Wu S.Z."/>
            <person name="Huang X.D."/>
            <person name="Li Q."/>
            <person name="He M.X."/>
        </authorList>
    </citation>
    <scope>NUCLEOTIDE SEQUENCE</scope>
</reference>
<evidence type="ECO:0000256" key="2">
    <source>
        <dbReference type="ARBA" id="ARBA00007236"/>
    </source>
</evidence>
<evidence type="ECO:0000256" key="4">
    <source>
        <dbReference type="ARBA" id="ARBA00022729"/>
    </source>
</evidence>
<evidence type="ECO:0000256" key="1">
    <source>
        <dbReference type="ARBA" id="ARBA00004613"/>
    </source>
</evidence>
<dbReference type="Gene3D" id="2.10.90.10">
    <property type="entry name" value="Cystine-knot cytokines"/>
    <property type="match status" value="1"/>
</dbReference>
<accession>L7SWT1</accession>
<proteinExistence type="evidence at transcript level"/>
<protein>
    <submittedName>
        <fullName evidence="6">Interleukin 17</fullName>
    </submittedName>
</protein>
<reference evidence="6" key="1">
    <citation type="submission" date="2012-10" db="EMBL/GenBank/DDBJ databases">
        <authorList>
            <person name="Huang X.-D."/>
        </authorList>
    </citation>
    <scope>NUCLEOTIDE SEQUENCE</scope>
</reference>
<dbReference type="GO" id="GO:0005125">
    <property type="term" value="F:cytokine activity"/>
    <property type="evidence" value="ECO:0007669"/>
    <property type="project" value="InterPro"/>
</dbReference>
<sequence length="194" mass="21738">MYKIILLVLLGAFGSFVQSSPLPPCQEPENLDDLFKNLTYQGNMDFILPPFMNEETNVIPPPEEVQYLTGLRTCPGGTKDLEVGMDTPLSSRSTCPFYFVTTHDSRRYPASITEARCSCTSCLDFDGPSPRNKCEPMYRSIKVIVKHECVNNIWKYKVATYLKQESCTCALPREVKNGQQESSSGSETGDPEPM</sequence>
<evidence type="ECO:0000313" key="6">
    <source>
        <dbReference type="EMBL" id="AGC24392.1"/>
    </source>
</evidence>
<comment type="similarity">
    <text evidence="2">Belongs to the IL-17 family.</text>
</comment>